<organism evidence="1 2">
    <name type="scientific">Tilletia indica</name>
    <dbReference type="NCBI Taxonomy" id="43049"/>
    <lineage>
        <taxon>Eukaryota</taxon>
        <taxon>Fungi</taxon>
        <taxon>Dikarya</taxon>
        <taxon>Basidiomycota</taxon>
        <taxon>Ustilaginomycotina</taxon>
        <taxon>Exobasidiomycetes</taxon>
        <taxon>Tilletiales</taxon>
        <taxon>Tilletiaceae</taxon>
        <taxon>Tilletia</taxon>
    </lineage>
</organism>
<gene>
    <name evidence="1" type="ORF">A4X13_0g6479</name>
</gene>
<dbReference type="AlphaFoldDB" id="A0A177TRJ6"/>
<evidence type="ECO:0000313" key="1">
    <source>
        <dbReference type="EMBL" id="KAE8244572.1"/>
    </source>
</evidence>
<name>A0A177TRJ6_9BASI</name>
<proteinExistence type="predicted"/>
<protein>
    <submittedName>
        <fullName evidence="1">Uncharacterized protein</fullName>
    </submittedName>
</protein>
<reference evidence="1" key="2">
    <citation type="journal article" date="2019" name="IMA Fungus">
        <title>Genome sequencing and comparison of five Tilletia species to identify candidate genes for the detection of regulated species infecting wheat.</title>
        <authorList>
            <person name="Nguyen H.D.T."/>
            <person name="Sultana T."/>
            <person name="Kesanakurti P."/>
            <person name="Hambleton S."/>
        </authorList>
    </citation>
    <scope>NUCLEOTIDE SEQUENCE</scope>
    <source>
        <strain evidence="1">DAOMC 236416</strain>
    </source>
</reference>
<evidence type="ECO:0000313" key="2">
    <source>
        <dbReference type="Proteomes" id="UP000077521"/>
    </source>
</evidence>
<comment type="caution">
    <text evidence="1">The sequence shown here is derived from an EMBL/GenBank/DDBJ whole genome shotgun (WGS) entry which is preliminary data.</text>
</comment>
<reference evidence="1" key="1">
    <citation type="submission" date="2016-04" db="EMBL/GenBank/DDBJ databases">
        <authorList>
            <person name="Nguyen H.D."/>
            <person name="Samba Siva P."/>
            <person name="Cullis J."/>
            <person name="Levesque C.A."/>
            <person name="Hambleton S."/>
        </authorList>
    </citation>
    <scope>NUCLEOTIDE SEQUENCE</scope>
    <source>
        <strain evidence="1">DAOMC 236416</strain>
    </source>
</reference>
<dbReference type="Proteomes" id="UP000077521">
    <property type="component" value="Unassembled WGS sequence"/>
</dbReference>
<keyword evidence="2" id="KW-1185">Reference proteome</keyword>
<dbReference type="EMBL" id="LWDF02000623">
    <property type="protein sequence ID" value="KAE8244572.1"/>
    <property type="molecule type" value="Genomic_DNA"/>
</dbReference>
<sequence length="312" mass="35558">MSQERKSFVQILHGLDPRKKEIARKADTISPFVPFPVLPSAPGIDRTLKQNLNQLVAGALSTETNHVQRTIGILVYSMRKSYFKTVSEQSTDSPQGSAKNFFLQSRLRYKTSETGGQDFWVEKEWQLTSSEKTRWAGLIIDNRNAGATAWIPTKESKISESLRDLLRAFEIVRSRWIRWNAGEDLAADSIQPLQLAPNFHGFTPSEDRINRLHLRLLDDEGIRLPVASKNIVSWTDLNKFKVKIRPPSGFVDTPHGVKIRFNRTYKELQCGRPSGDRWISVVTSQITPKTRPRDKARTVNVSLVRFCTSPRT</sequence>
<accession>A0A177TRJ6</accession>